<dbReference type="InterPro" id="IPR036691">
    <property type="entry name" value="Endo/exonu/phosph_ase_sf"/>
</dbReference>
<dbReference type="Proteomes" id="UP000662637">
    <property type="component" value="Unassembled WGS sequence"/>
</dbReference>
<sequence length="119" mass="13300">MGHSWAEAGRPGLQQNGTSSVLLLLPSLLKDRVLYRSRHKGDICPVKYSSCPGIKTSDHRPVYGLFRVKVRPGRDNIPLAAGKFDRELYLIGIKRRISKEIQKQQAIKNQNSSAICTIS</sequence>
<keyword evidence="3" id="KW-1185">Reference proteome</keyword>
<gene>
    <name evidence="1" type="ORF">GHT09_000649</name>
    <name evidence="2" type="ORF">MONAX_5E007043</name>
</gene>
<dbReference type="Gene3D" id="3.60.10.10">
    <property type="entry name" value="Endonuclease/exonuclease/phosphatase"/>
    <property type="match status" value="1"/>
</dbReference>
<organism evidence="2 3">
    <name type="scientific">Marmota monax</name>
    <name type="common">Woodchuck</name>
    <dbReference type="NCBI Taxonomy" id="9995"/>
    <lineage>
        <taxon>Eukaryota</taxon>
        <taxon>Metazoa</taxon>
        <taxon>Chordata</taxon>
        <taxon>Craniata</taxon>
        <taxon>Vertebrata</taxon>
        <taxon>Euteleostomi</taxon>
        <taxon>Mammalia</taxon>
        <taxon>Eutheria</taxon>
        <taxon>Euarchontoglires</taxon>
        <taxon>Glires</taxon>
        <taxon>Rodentia</taxon>
        <taxon>Sciuromorpha</taxon>
        <taxon>Sciuridae</taxon>
        <taxon>Xerinae</taxon>
        <taxon>Marmotini</taxon>
        <taxon>Marmota</taxon>
    </lineage>
</organism>
<evidence type="ECO:0000313" key="3">
    <source>
        <dbReference type="Proteomes" id="UP000335636"/>
    </source>
</evidence>
<accession>A0A5E4AAD6</accession>
<reference evidence="2 3" key="1">
    <citation type="submission" date="2019-04" db="EMBL/GenBank/DDBJ databases">
        <authorList>
            <person name="Alioto T."/>
            <person name="Alioto T."/>
        </authorList>
    </citation>
    <scope>NUCLEOTIDE SEQUENCE [LARGE SCALE GENOMIC DNA]</scope>
</reference>
<dbReference type="GO" id="GO:0004445">
    <property type="term" value="F:inositol-polyphosphate 5-phosphatase activity"/>
    <property type="evidence" value="ECO:0007669"/>
    <property type="project" value="InterPro"/>
</dbReference>
<reference evidence="1" key="2">
    <citation type="submission" date="2020-08" db="EMBL/GenBank/DDBJ databases">
        <authorList>
            <person name="Shumante A."/>
            <person name="Zimin A.V."/>
            <person name="Puiu D."/>
            <person name="Salzberg S.L."/>
        </authorList>
    </citation>
    <scope>NUCLEOTIDE SEQUENCE</scope>
    <source>
        <strain evidence="1">WC2-LM</strain>
        <tissue evidence="1">Liver</tissue>
    </source>
</reference>
<dbReference type="GO" id="GO:0046856">
    <property type="term" value="P:phosphatidylinositol dephosphorylation"/>
    <property type="evidence" value="ECO:0007669"/>
    <property type="project" value="TreeGrafter"/>
</dbReference>
<dbReference type="PANTHER" id="PTHR46625">
    <property type="entry name" value="72 KDA INOSITOL POLYPHOSPHATE 5-PHOSPHATASE"/>
    <property type="match status" value="1"/>
</dbReference>
<dbReference type="EMBL" id="CABDUW010000036">
    <property type="protein sequence ID" value="VTJ54267.1"/>
    <property type="molecule type" value="Genomic_DNA"/>
</dbReference>
<name>A0A5E4AAD6_MARMO</name>
<evidence type="ECO:0000313" key="1">
    <source>
        <dbReference type="EMBL" id="KAF7486954.1"/>
    </source>
</evidence>
<dbReference type="Proteomes" id="UP000335636">
    <property type="component" value="Unassembled WGS sequence"/>
</dbReference>
<dbReference type="PANTHER" id="PTHR46625:SF1">
    <property type="entry name" value="PHOSPHATIDYLINOSITOL POLYPHOSPHATE 5-PHOSPHATASE TYPE IV"/>
    <property type="match status" value="1"/>
</dbReference>
<protein>
    <recommendedName>
        <fullName evidence="4">Inositol polyphosphate-related phosphatase domain-containing protein</fullName>
    </recommendedName>
</protein>
<evidence type="ECO:0008006" key="4">
    <source>
        <dbReference type="Google" id="ProtNLM"/>
    </source>
</evidence>
<evidence type="ECO:0000313" key="2">
    <source>
        <dbReference type="EMBL" id="VTJ54267.1"/>
    </source>
</evidence>
<dbReference type="InterPro" id="IPR042478">
    <property type="entry name" value="INPP5E"/>
</dbReference>
<dbReference type="AlphaFoldDB" id="A0A5E4AAD6"/>
<dbReference type="EMBL" id="WJEC01000020">
    <property type="protein sequence ID" value="KAF7486954.1"/>
    <property type="molecule type" value="Genomic_DNA"/>
</dbReference>
<dbReference type="GO" id="GO:0005634">
    <property type="term" value="C:nucleus"/>
    <property type="evidence" value="ECO:0007669"/>
    <property type="project" value="TreeGrafter"/>
</dbReference>
<proteinExistence type="predicted"/>
<dbReference type="GO" id="GO:0005930">
    <property type="term" value="C:axoneme"/>
    <property type="evidence" value="ECO:0007669"/>
    <property type="project" value="TreeGrafter"/>
</dbReference>
<dbReference type="GO" id="GO:0004439">
    <property type="term" value="F:phosphatidylinositol-4,5-bisphosphate 5-phosphatase activity"/>
    <property type="evidence" value="ECO:0007669"/>
    <property type="project" value="TreeGrafter"/>
</dbReference>
<dbReference type="SUPFAM" id="SSF56219">
    <property type="entry name" value="DNase I-like"/>
    <property type="match status" value="1"/>
</dbReference>
<dbReference type="GO" id="GO:0005794">
    <property type="term" value="C:Golgi apparatus"/>
    <property type="evidence" value="ECO:0007669"/>
    <property type="project" value="TreeGrafter"/>
</dbReference>